<dbReference type="AlphaFoldDB" id="A0A835HIN7"/>
<proteinExistence type="predicted"/>
<dbReference type="Proteomes" id="UP000631114">
    <property type="component" value="Unassembled WGS sequence"/>
</dbReference>
<keyword evidence="2" id="KW-1185">Reference proteome</keyword>
<organism evidence="1 2">
    <name type="scientific">Coptis chinensis</name>
    <dbReference type="NCBI Taxonomy" id="261450"/>
    <lineage>
        <taxon>Eukaryota</taxon>
        <taxon>Viridiplantae</taxon>
        <taxon>Streptophyta</taxon>
        <taxon>Embryophyta</taxon>
        <taxon>Tracheophyta</taxon>
        <taxon>Spermatophyta</taxon>
        <taxon>Magnoliopsida</taxon>
        <taxon>Ranunculales</taxon>
        <taxon>Ranunculaceae</taxon>
        <taxon>Coptidoideae</taxon>
        <taxon>Coptis</taxon>
    </lineage>
</organism>
<reference evidence="1 2" key="1">
    <citation type="submission" date="2020-10" db="EMBL/GenBank/DDBJ databases">
        <title>The Coptis chinensis genome and diversification of protoberbering-type alkaloids.</title>
        <authorList>
            <person name="Wang B."/>
            <person name="Shu S."/>
            <person name="Song C."/>
            <person name="Liu Y."/>
        </authorList>
    </citation>
    <scope>NUCLEOTIDE SEQUENCE [LARGE SCALE GENOMIC DNA]</scope>
    <source>
        <strain evidence="1">HL-2020</strain>
        <tissue evidence="1">Leaf</tissue>
    </source>
</reference>
<comment type="caution">
    <text evidence="1">The sequence shown here is derived from an EMBL/GenBank/DDBJ whole genome shotgun (WGS) entry which is preliminary data.</text>
</comment>
<dbReference type="EMBL" id="JADFTS010000007">
    <property type="protein sequence ID" value="KAF9599037.1"/>
    <property type="molecule type" value="Genomic_DNA"/>
</dbReference>
<gene>
    <name evidence="1" type="ORF">IFM89_033382</name>
</gene>
<sequence>MPQLHTSLHFYLTPIVMINGSSRRDLLLDSQNFVRSIPRGRREPAPVTGCRLFTEALGSRNRRALILGWAYYLYAFSSYPPRDLATQRCLTWAR</sequence>
<evidence type="ECO:0000313" key="2">
    <source>
        <dbReference type="Proteomes" id="UP000631114"/>
    </source>
</evidence>
<protein>
    <submittedName>
        <fullName evidence="1">Uncharacterized protein</fullName>
    </submittedName>
</protein>
<evidence type="ECO:0000313" key="1">
    <source>
        <dbReference type="EMBL" id="KAF9599037.1"/>
    </source>
</evidence>
<accession>A0A835HIN7</accession>
<dbReference type="OrthoDB" id="1922339at2759"/>
<name>A0A835HIN7_9MAGN</name>